<dbReference type="AlphaFoldDB" id="A0AAV2LDP4"/>
<proteinExistence type="predicted"/>
<dbReference type="Proteomes" id="UP001497482">
    <property type="component" value="Chromosome 22"/>
</dbReference>
<sequence>MRHRLASPIAGYGERGGMFMEKTITGNEGERGGRRSWVGGLVAKFQCNWLMVSQSQGVEVAMGRLAVGMGLGVGVKAQSRNGSGNRAGYSGEWEVHGGCGVVVRQKITTQK</sequence>
<organism evidence="1 2">
    <name type="scientific">Knipowitschia caucasica</name>
    <name type="common">Caucasian dwarf goby</name>
    <name type="synonym">Pomatoschistus caucasicus</name>
    <dbReference type="NCBI Taxonomy" id="637954"/>
    <lineage>
        <taxon>Eukaryota</taxon>
        <taxon>Metazoa</taxon>
        <taxon>Chordata</taxon>
        <taxon>Craniata</taxon>
        <taxon>Vertebrata</taxon>
        <taxon>Euteleostomi</taxon>
        <taxon>Actinopterygii</taxon>
        <taxon>Neopterygii</taxon>
        <taxon>Teleostei</taxon>
        <taxon>Neoteleostei</taxon>
        <taxon>Acanthomorphata</taxon>
        <taxon>Gobiaria</taxon>
        <taxon>Gobiiformes</taxon>
        <taxon>Gobioidei</taxon>
        <taxon>Gobiidae</taxon>
        <taxon>Gobiinae</taxon>
        <taxon>Knipowitschia</taxon>
    </lineage>
</organism>
<dbReference type="EMBL" id="OZ035844">
    <property type="protein sequence ID" value="CAL1598706.1"/>
    <property type="molecule type" value="Genomic_DNA"/>
</dbReference>
<reference evidence="1 2" key="1">
    <citation type="submission" date="2024-04" db="EMBL/GenBank/DDBJ databases">
        <authorList>
            <person name="Waldvogel A.-M."/>
            <person name="Schoenle A."/>
        </authorList>
    </citation>
    <scope>NUCLEOTIDE SEQUENCE [LARGE SCALE GENOMIC DNA]</scope>
</reference>
<name>A0AAV2LDP4_KNICA</name>
<evidence type="ECO:0000313" key="2">
    <source>
        <dbReference type="Proteomes" id="UP001497482"/>
    </source>
</evidence>
<keyword evidence="2" id="KW-1185">Reference proteome</keyword>
<protein>
    <submittedName>
        <fullName evidence="1">Uncharacterized protein</fullName>
    </submittedName>
</protein>
<accession>A0AAV2LDP4</accession>
<gene>
    <name evidence="1" type="ORF">KC01_LOCUS27069</name>
</gene>
<evidence type="ECO:0000313" key="1">
    <source>
        <dbReference type="EMBL" id="CAL1598706.1"/>
    </source>
</evidence>